<keyword evidence="2" id="KW-1185">Reference proteome</keyword>
<dbReference type="EMBL" id="JAEQNB010000001">
    <property type="protein sequence ID" value="MBL0385072.1"/>
    <property type="molecule type" value="Genomic_DNA"/>
</dbReference>
<evidence type="ECO:0008006" key="3">
    <source>
        <dbReference type="Google" id="ProtNLM"/>
    </source>
</evidence>
<dbReference type="InterPro" id="IPR011009">
    <property type="entry name" value="Kinase-like_dom_sf"/>
</dbReference>
<dbReference type="Proteomes" id="UP000602284">
    <property type="component" value="Unassembled WGS sequence"/>
</dbReference>
<gene>
    <name evidence="1" type="ORF">JJB07_00310</name>
</gene>
<proteinExistence type="predicted"/>
<accession>A0ABS1J4B2</accession>
<evidence type="ECO:0000313" key="2">
    <source>
        <dbReference type="Proteomes" id="UP000602284"/>
    </source>
</evidence>
<protein>
    <recommendedName>
        <fullName evidence="3">Aminoglycoside phosphotransferase domain-containing protein</fullName>
    </recommendedName>
</protein>
<evidence type="ECO:0000313" key="1">
    <source>
        <dbReference type="EMBL" id="MBL0385072.1"/>
    </source>
</evidence>
<organism evidence="1 2">
    <name type="scientific">Tumebacillus amylolyticus</name>
    <dbReference type="NCBI Taxonomy" id="2801339"/>
    <lineage>
        <taxon>Bacteria</taxon>
        <taxon>Bacillati</taxon>
        <taxon>Bacillota</taxon>
        <taxon>Bacilli</taxon>
        <taxon>Bacillales</taxon>
        <taxon>Alicyclobacillaceae</taxon>
        <taxon>Tumebacillus</taxon>
    </lineage>
</organism>
<reference evidence="1 2" key="1">
    <citation type="submission" date="2021-01" db="EMBL/GenBank/DDBJ databases">
        <title>Tumebacillus sp. strain ITR2 16S ribosomal RNA gene Genome sequencing and assembly.</title>
        <authorList>
            <person name="Kang M."/>
        </authorList>
    </citation>
    <scope>NUCLEOTIDE SEQUENCE [LARGE SCALE GENOMIC DNA]</scope>
    <source>
        <strain evidence="1 2">ITR2</strain>
    </source>
</reference>
<sequence length="358" mass="40844">MPLSSKIADALQIAGLPALTSPEFDVKELGEGAWHIAYLLQLADGRQMVLRFQKEESYCKPLRYDEKLFRSEYGAQQLYYAYANKVQPGVCPEDFFYHVSEHLTFTIESYAGPTVQLSALDTEGAYEVGKQIGVYFRAVDGVPVEVQGFGFLEWDGEKIHGAAPGDAHANLREEIAEYREELQALLDSELSFARDAVLRTFEGVAANRLTDDELIVLTNRDLSPENLVLAEGRVRIIDPLPLAYSNMVFAGNFLNCYRNLFPSFHKAPRYERHNFHLYRTQLTAIADGFLDAYSDGDLERRKRINGEHFFMLLSLVYRHYSLLQQQDLNMETTIRYGTREAIAERLPVLLQSLECFEL</sequence>
<name>A0ABS1J4B2_9BACL</name>
<dbReference type="RefSeq" id="WP_201630192.1">
    <property type="nucleotide sequence ID" value="NZ_JAEQNB010000001.1"/>
</dbReference>
<dbReference type="SUPFAM" id="SSF56112">
    <property type="entry name" value="Protein kinase-like (PK-like)"/>
    <property type="match status" value="1"/>
</dbReference>
<comment type="caution">
    <text evidence="1">The sequence shown here is derived from an EMBL/GenBank/DDBJ whole genome shotgun (WGS) entry which is preliminary data.</text>
</comment>